<dbReference type="InterPro" id="IPR023850">
    <property type="entry name" value="MftB"/>
</dbReference>
<dbReference type="AlphaFoldDB" id="A0A498PUM1"/>
<dbReference type="Pfam" id="PF26520">
    <property type="entry name" value="MftB_chaperone"/>
    <property type="match status" value="1"/>
</dbReference>
<accession>A0A498PUM1</accession>
<name>A0A498PUM1_9MYCO</name>
<feature type="region of interest" description="Disordered" evidence="1">
    <location>
        <begin position="1"/>
        <end position="28"/>
    </location>
</feature>
<evidence type="ECO:0000313" key="2">
    <source>
        <dbReference type="EMBL" id="VBA35010.1"/>
    </source>
</evidence>
<dbReference type="EMBL" id="UPHP01000022">
    <property type="protein sequence ID" value="VBA35010.1"/>
    <property type="molecule type" value="Genomic_DNA"/>
</dbReference>
<evidence type="ECO:0000256" key="1">
    <source>
        <dbReference type="SAM" id="MobiDB-lite"/>
    </source>
</evidence>
<reference evidence="2 3" key="1">
    <citation type="submission" date="2018-09" db="EMBL/GenBank/DDBJ databases">
        <authorList>
            <person name="Tagini F."/>
        </authorList>
    </citation>
    <scope>NUCLEOTIDE SEQUENCE [LARGE SCALE GENOMIC DNA]</scope>
    <source>
        <strain evidence="2 3">MK136</strain>
    </source>
</reference>
<dbReference type="NCBIfam" id="TIGR03967">
    <property type="entry name" value="mycofact_MftB"/>
    <property type="match status" value="1"/>
</dbReference>
<sequence>MPDCPAVPRQRVVSPARSESSASEFDPDRGWRLHPQVAVRPEPFGALLYHFGTRKLSFLKNRTILTVVQSLADYPDVRSACRGAGVADSGQAPYLHALGVLAASTMLIPREDG</sequence>
<evidence type="ECO:0000313" key="3">
    <source>
        <dbReference type="Proteomes" id="UP000273307"/>
    </source>
</evidence>
<dbReference type="Proteomes" id="UP000273307">
    <property type="component" value="Unassembled WGS sequence"/>
</dbReference>
<organism evidence="2 3">
    <name type="scientific">Mycobacterium attenuatum</name>
    <dbReference type="NCBI Taxonomy" id="2341086"/>
    <lineage>
        <taxon>Bacteria</taxon>
        <taxon>Bacillati</taxon>
        <taxon>Actinomycetota</taxon>
        <taxon>Actinomycetes</taxon>
        <taxon>Mycobacteriales</taxon>
        <taxon>Mycobacteriaceae</taxon>
        <taxon>Mycobacterium</taxon>
    </lineage>
</organism>
<gene>
    <name evidence="2" type="ORF">LAUMK136_00885</name>
</gene>
<protein>
    <recommendedName>
        <fullName evidence="4">Mycofactocin system protein MftB</fullName>
    </recommendedName>
</protein>
<keyword evidence="3" id="KW-1185">Reference proteome</keyword>
<proteinExistence type="predicted"/>
<evidence type="ECO:0008006" key="4">
    <source>
        <dbReference type="Google" id="ProtNLM"/>
    </source>
</evidence>